<dbReference type="InterPro" id="IPR016346">
    <property type="entry name" value="G-protein_beta_1-5"/>
</dbReference>
<keyword evidence="2" id="KW-0677">Repeat</keyword>
<evidence type="ECO:0000256" key="2">
    <source>
        <dbReference type="ARBA" id="ARBA00022737"/>
    </source>
</evidence>
<dbReference type="Proteomes" id="UP000728185">
    <property type="component" value="Unassembled WGS sequence"/>
</dbReference>
<evidence type="ECO:0000256" key="1">
    <source>
        <dbReference type="ARBA" id="ARBA00022574"/>
    </source>
</evidence>
<dbReference type="PROSITE" id="PS00678">
    <property type="entry name" value="WD_REPEATS_1"/>
    <property type="match status" value="1"/>
</dbReference>
<proteinExistence type="predicted"/>
<dbReference type="SMART" id="SM00320">
    <property type="entry name" value="WD40"/>
    <property type="match status" value="5"/>
</dbReference>
<comment type="caution">
    <text evidence="4">The sequence shown here is derived from an EMBL/GenBank/DDBJ whole genome shotgun (WGS) entry which is preliminary data.</text>
</comment>
<dbReference type="SUPFAM" id="SSF50978">
    <property type="entry name" value="WD40 repeat-like"/>
    <property type="match status" value="1"/>
</dbReference>
<dbReference type="GO" id="GO:0007165">
    <property type="term" value="P:signal transduction"/>
    <property type="evidence" value="ECO:0007669"/>
    <property type="project" value="InterPro"/>
</dbReference>
<keyword evidence="5" id="KW-1185">Reference proteome</keyword>
<gene>
    <name evidence="4" type="ORF">FBUS_05189</name>
</gene>
<feature type="repeat" description="WD" evidence="3">
    <location>
        <begin position="57"/>
        <end position="98"/>
    </location>
</feature>
<keyword evidence="1 3" id="KW-0853">WD repeat</keyword>
<feature type="repeat" description="WD" evidence="3">
    <location>
        <begin position="206"/>
        <end position="225"/>
    </location>
</feature>
<dbReference type="AlphaFoldDB" id="A0A8E0VNJ7"/>
<dbReference type="PROSITE" id="PS50082">
    <property type="entry name" value="WD_REPEATS_2"/>
    <property type="match status" value="4"/>
</dbReference>
<reference evidence="4" key="1">
    <citation type="submission" date="2019-05" db="EMBL/GenBank/DDBJ databases">
        <title>Annotation for the trematode Fasciolopsis buski.</title>
        <authorList>
            <person name="Choi Y.-J."/>
        </authorList>
    </citation>
    <scope>NUCLEOTIDE SEQUENCE</scope>
    <source>
        <strain evidence="4">HT</strain>
        <tissue evidence="4">Whole worm</tissue>
    </source>
</reference>
<evidence type="ECO:0000313" key="5">
    <source>
        <dbReference type="Proteomes" id="UP000728185"/>
    </source>
</evidence>
<protein>
    <submittedName>
        <fullName evidence="4">Uncharacterized protein</fullName>
    </submittedName>
</protein>
<accession>A0A8E0VNJ7</accession>
<dbReference type="InterPro" id="IPR015943">
    <property type="entry name" value="WD40/YVTN_repeat-like_dom_sf"/>
</dbReference>
<dbReference type="OrthoDB" id="10251605at2759"/>
<dbReference type="PANTHER" id="PTHR19850">
    <property type="entry name" value="GUANINE NUCLEOTIDE-BINDING PROTEIN BETA G PROTEIN BETA"/>
    <property type="match status" value="1"/>
</dbReference>
<feature type="repeat" description="WD" evidence="3">
    <location>
        <begin position="302"/>
        <end position="335"/>
    </location>
</feature>
<dbReference type="InterPro" id="IPR001680">
    <property type="entry name" value="WD40_rpt"/>
</dbReference>
<feature type="repeat" description="WD" evidence="3">
    <location>
        <begin position="234"/>
        <end position="275"/>
    </location>
</feature>
<organism evidence="4 5">
    <name type="scientific">Fasciolopsis buskii</name>
    <dbReference type="NCBI Taxonomy" id="27845"/>
    <lineage>
        <taxon>Eukaryota</taxon>
        <taxon>Metazoa</taxon>
        <taxon>Spiralia</taxon>
        <taxon>Lophotrochozoa</taxon>
        <taxon>Platyhelminthes</taxon>
        <taxon>Trematoda</taxon>
        <taxon>Digenea</taxon>
        <taxon>Plagiorchiida</taxon>
        <taxon>Echinostomata</taxon>
        <taxon>Echinostomatoidea</taxon>
        <taxon>Fasciolidae</taxon>
        <taxon>Fasciolopsis</taxon>
    </lineage>
</organism>
<name>A0A8E0VNJ7_9TREM</name>
<sequence>MKPHEEELKLLAQIAEMKENLNLRQRKSKGLNFEKMVSEANLPSYPHLPLLTPVYQLRAHTSKVHDVVWTPTDKYVLTVGGEGCIVIWEAQSGLIYNVVDVASIQPLTAAATGNGERLFCGGLCANVVLYTNKHQSPEDGYSIYENNLVYEHSGQVSNIICIDDEQLLTAAASDGALLWDVEKVKVINRFEHPYSVVQCLCLSPGDKQLFLTGCEDGTIRLWDTRMSGKPTALFEAHHSDVNCVEFLPTGNNFVSGSEDTMMHLYDLRTDVTLARYIHQFLTPQSNVLDADLPAPPQTDEPEQSDSAAVCDLAVSSSGRLVISGCRNSTVYFWDLTQPTECLYQEYEIGPVVKLAMSNQKTALAMMTWDAKSRIRLMRPR</sequence>
<dbReference type="InterPro" id="IPR019775">
    <property type="entry name" value="WD40_repeat_CS"/>
</dbReference>
<dbReference type="Pfam" id="PF00400">
    <property type="entry name" value="WD40"/>
    <property type="match status" value="4"/>
</dbReference>
<dbReference type="CDD" id="cd00200">
    <property type="entry name" value="WD40"/>
    <property type="match status" value="1"/>
</dbReference>
<dbReference type="InterPro" id="IPR036322">
    <property type="entry name" value="WD40_repeat_dom_sf"/>
</dbReference>
<evidence type="ECO:0000256" key="3">
    <source>
        <dbReference type="PROSITE-ProRule" id="PRU00221"/>
    </source>
</evidence>
<evidence type="ECO:0000313" key="4">
    <source>
        <dbReference type="EMBL" id="KAA0195705.1"/>
    </source>
</evidence>
<dbReference type="EMBL" id="LUCM01003495">
    <property type="protein sequence ID" value="KAA0195705.1"/>
    <property type="molecule type" value="Genomic_DNA"/>
</dbReference>
<dbReference type="Gene3D" id="2.130.10.10">
    <property type="entry name" value="YVTN repeat-like/Quinoprotein amine dehydrogenase"/>
    <property type="match status" value="1"/>
</dbReference>
<dbReference type="PROSITE" id="PS50294">
    <property type="entry name" value="WD_REPEATS_REGION"/>
    <property type="match status" value="2"/>
</dbReference>